<keyword evidence="1" id="KW-0472">Membrane</keyword>
<protein>
    <submittedName>
        <fullName evidence="2">Uncharacterized protein</fullName>
    </submittedName>
</protein>
<keyword evidence="1" id="KW-0812">Transmembrane</keyword>
<proteinExistence type="predicted"/>
<dbReference type="Ensembl" id="ENSHHUT00000055442.1">
    <property type="protein sequence ID" value="ENSHHUP00000053572.1"/>
    <property type="gene ID" value="ENSHHUG00000032164.1"/>
</dbReference>
<accession>A0A4W5NRC8</accession>
<sequence length="149" mass="16468">MLQGPHVLGHEMPLIRLSFTSCVVGTASLPLLGVITCIFISSVKIINHFPNDLRSTSASISLSPEHFTLGTPGSPKRSPRVLIPKKLTSIYKGLFSTRFIEWLLSCLNCIYAITENFGLLLLTYVSSNETYPFMPFFCSLIPDSLQPCT</sequence>
<reference evidence="2" key="3">
    <citation type="submission" date="2025-09" db="UniProtKB">
        <authorList>
            <consortium name="Ensembl"/>
        </authorList>
    </citation>
    <scope>IDENTIFICATION</scope>
</reference>
<evidence type="ECO:0000256" key="1">
    <source>
        <dbReference type="SAM" id="Phobius"/>
    </source>
</evidence>
<keyword evidence="3" id="KW-1185">Reference proteome</keyword>
<dbReference type="GeneTree" id="ENSGT00990000208635"/>
<dbReference type="AlphaFoldDB" id="A0A4W5NRC8"/>
<evidence type="ECO:0000313" key="3">
    <source>
        <dbReference type="Proteomes" id="UP000314982"/>
    </source>
</evidence>
<name>A0A4W5NRC8_9TELE</name>
<dbReference type="STRING" id="62062.ENSHHUP00000053572"/>
<reference evidence="2" key="2">
    <citation type="submission" date="2025-08" db="UniProtKB">
        <authorList>
            <consortium name="Ensembl"/>
        </authorList>
    </citation>
    <scope>IDENTIFICATION</scope>
</reference>
<feature type="transmembrane region" description="Helical" evidence="1">
    <location>
        <begin position="102"/>
        <end position="125"/>
    </location>
</feature>
<keyword evidence="1" id="KW-1133">Transmembrane helix</keyword>
<feature type="transmembrane region" description="Helical" evidence="1">
    <location>
        <begin position="15"/>
        <end position="40"/>
    </location>
</feature>
<evidence type="ECO:0000313" key="2">
    <source>
        <dbReference type="Ensembl" id="ENSHHUP00000053572.1"/>
    </source>
</evidence>
<organism evidence="2 3">
    <name type="scientific">Hucho hucho</name>
    <name type="common">huchen</name>
    <dbReference type="NCBI Taxonomy" id="62062"/>
    <lineage>
        <taxon>Eukaryota</taxon>
        <taxon>Metazoa</taxon>
        <taxon>Chordata</taxon>
        <taxon>Craniata</taxon>
        <taxon>Vertebrata</taxon>
        <taxon>Euteleostomi</taxon>
        <taxon>Actinopterygii</taxon>
        <taxon>Neopterygii</taxon>
        <taxon>Teleostei</taxon>
        <taxon>Protacanthopterygii</taxon>
        <taxon>Salmoniformes</taxon>
        <taxon>Salmonidae</taxon>
        <taxon>Salmoninae</taxon>
        <taxon>Hucho</taxon>
    </lineage>
</organism>
<dbReference type="Proteomes" id="UP000314982">
    <property type="component" value="Unassembled WGS sequence"/>
</dbReference>
<reference evidence="3" key="1">
    <citation type="submission" date="2018-06" db="EMBL/GenBank/DDBJ databases">
        <title>Genome assembly of Danube salmon.</title>
        <authorList>
            <person name="Macqueen D.J."/>
            <person name="Gundappa M.K."/>
        </authorList>
    </citation>
    <scope>NUCLEOTIDE SEQUENCE [LARGE SCALE GENOMIC DNA]</scope>
</reference>